<dbReference type="FunFam" id="3.30.565.10:FF:000010">
    <property type="entry name" value="Sensor histidine kinase RcsC"/>
    <property type="match status" value="1"/>
</dbReference>
<dbReference type="PANTHER" id="PTHR45339">
    <property type="entry name" value="HYBRID SIGNAL TRANSDUCTION HISTIDINE KINASE J"/>
    <property type="match status" value="1"/>
</dbReference>
<dbReference type="PROSITE" id="PS50110">
    <property type="entry name" value="RESPONSE_REGULATORY"/>
    <property type="match status" value="1"/>
</dbReference>
<evidence type="ECO:0000256" key="19">
    <source>
        <dbReference type="PROSITE-ProRule" id="PRU00169"/>
    </source>
</evidence>
<dbReference type="SUPFAM" id="SSF52172">
    <property type="entry name" value="CheY-like"/>
    <property type="match status" value="1"/>
</dbReference>
<dbReference type="Gene3D" id="3.40.50.2300">
    <property type="match status" value="1"/>
</dbReference>
<evidence type="ECO:0000256" key="12">
    <source>
        <dbReference type="ARBA" id="ARBA00023012"/>
    </source>
</evidence>
<evidence type="ECO:0000256" key="14">
    <source>
        <dbReference type="ARBA" id="ARBA00023136"/>
    </source>
</evidence>
<comment type="catalytic activity">
    <reaction evidence="1">
        <text>ATP + protein L-histidine = ADP + protein N-phospho-L-histidine.</text>
        <dbReference type="EC" id="2.7.13.3"/>
    </reaction>
</comment>
<evidence type="ECO:0000259" key="23">
    <source>
        <dbReference type="PROSITE" id="PS50112"/>
    </source>
</evidence>
<dbReference type="RefSeq" id="WP_138858232.1">
    <property type="nucleotide sequence ID" value="NZ_CP040709.1"/>
</dbReference>
<keyword evidence="14 20" id="KW-0472">Membrane</keyword>
<keyword evidence="9" id="KW-0418">Kinase</keyword>
<dbReference type="PANTHER" id="PTHR45339:SF3">
    <property type="entry name" value="HISTIDINE KINASE"/>
    <property type="match status" value="1"/>
</dbReference>
<dbReference type="InterPro" id="IPR036097">
    <property type="entry name" value="HisK_dim/P_sf"/>
</dbReference>
<name>A0A840S6U0_9BURK</name>
<dbReference type="SMART" id="SM01079">
    <property type="entry name" value="CHASE"/>
    <property type="match status" value="1"/>
</dbReference>
<dbReference type="Pfam" id="PF08447">
    <property type="entry name" value="PAS_3"/>
    <property type="match status" value="1"/>
</dbReference>
<dbReference type="Pfam" id="PF02518">
    <property type="entry name" value="HATPase_c"/>
    <property type="match status" value="1"/>
</dbReference>
<keyword evidence="4 19" id="KW-0597">Phosphoprotein</keyword>
<keyword evidence="12" id="KW-0902">Two-component regulatory system</keyword>
<evidence type="ECO:0000256" key="20">
    <source>
        <dbReference type="SAM" id="Phobius"/>
    </source>
</evidence>
<feature type="domain" description="PAC" evidence="24">
    <location>
        <begin position="405"/>
        <end position="457"/>
    </location>
</feature>
<dbReference type="Pfam" id="PF03924">
    <property type="entry name" value="CHASE"/>
    <property type="match status" value="1"/>
</dbReference>
<keyword evidence="13" id="KW-0843">Virulence</keyword>
<dbReference type="InterPro" id="IPR008207">
    <property type="entry name" value="Sig_transdc_His_kin_Hpt_dom"/>
</dbReference>
<sequence length="1410" mass="153905">MDDPRSLRGWLWPLIAAVGGLSVAALGAVWLHRQVQANAQREFSRLIERAAHEIVDRFNRPIYGLNGARGLHAGMGGLDRTAFRAYVASRDLDAEFPGVRGLGLIEVLERERLEDFLAEARADGAPQFTLRQLEDRHHADLMVIRYIEPPLRNQGAMGLDVGSEPRRRQGAEQALRTGKPALTPVVQLVQDKSRSPGVLLFQPFESAKGRALLYAPVVLAELLADLPEVRDGHLRLTLTDGTPAQPLDRMFEAGLAAEEPRYSLQRTLNLPGRQATLRAESSAQFEAAHRSWAPLLFFLATASASLALGGLLRQQTTGRQQAEALARTMTADLQRLALVARRTTNGVHLTDHELRIVWINEGFERLTGFGTEQAIGRTPRELLQTDAERAEMERLNEALRLGRSYAGELRIRHRDGQTLWVAVDVQAVHDDTGRLTGFITVQNDINARKLAERELERERRSLANIIDGTHAGTWEWNVQTGEVRFNARWAGMLGYRLEELEPLSVGTWLRLTHPDDVGPTQARLREHFDGRTPIYESEMRMRHRDGHWVWILTRGKLFSRAEDGAPRWMAGTHQDISDRHLAEAEAKRANDLLRHAIDALDEAFVLYGPDDRMVLCNERYRLTYPAVAELMQPGVSFETLIRTGAERGEYAQAVGRVDEWVAERVALHQAANSTVAQPLADGRWLRIVERRLPDGHIVGFRIDITELMRATEAAQAASQAKSQFVANMSHEIRTPMNAVLGLLTLLKHTELSARQRDYADKAEAAARSLLSLLNDILDFSKVEAGKLELEQQPFDLGLLLEELAVLLSAQQGSKPVALVFDIDPALPLQLQGDAMRLRQVLINLCSNALKFTAAGEVVLRLRRVSQADGRSVVRFEVSDTGVGIAPEHQARIFSGFTQAEASTTRRFGGTGLGLAISQRLVGLMGGSLSLQSALGEGSCFAFELPLGSVLDEALPAPTPALSLGHKLCSARQVQALEAAALRQGWTLKSEMPVQVWVLDAAADEPAALAQAEALRAQGFDGPLVLLLQGVQRQGLESRWPAHLAPWVPLLAPFTPRQLGQALAGQAADASSAAAALPGQGQLSGVRLLLVEDNPVNQQVALELLRLEGAEVELAVQGLQAVEILRERPQAFDAVLMDVQMPIMDGYTATRAIRTELGLHALPILAMTANALPADREACRAAGMDAHIGKPFAMAEVVAGLRQHLGPREWGAATPQALPEWPAELVQRGQALGLDLRLSMARFMGRPALFLAACQGLQQAAQGVAELLRSAPLAEQAQQLHGLKGLAATVGLPALTELALEAEQAAKAGRAVPERCAQALQRLCERLVPDVLALAEALRPADEVPAPLDREGLPELLALLQAADMQALQAHAEWRARQPIAAEPQLRRLDEAMAALDFAAAAAAAEALAAG</sequence>
<dbReference type="SMART" id="SM00387">
    <property type="entry name" value="HATPase_c"/>
    <property type="match status" value="1"/>
</dbReference>
<dbReference type="PROSITE" id="PS50112">
    <property type="entry name" value="PAS"/>
    <property type="match status" value="2"/>
</dbReference>
<keyword evidence="27" id="KW-1185">Reference proteome</keyword>
<keyword evidence="6 20" id="KW-0812">Transmembrane</keyword>
<evidence type="ECO:0000256" key="8">
    <source>
        <dbReference type="ARBA" id="ARBA00022741"/>
    </source>
</evidence>
<evidence type="ECO:0000256" key="10">
    <source>
        <dbReference type="ARBA" id="ARBA00022840"/>
    </source>
</evidence>
<dbReference type="SUPFAM" id="SSF47226">
    <property type="entry name" value="Histidine-containing phosphotransfer domain, HPT domain"/>
    <property type="match status" value="1"/>
</dbReference>
<dbReference type="PROSITE" id="PS50839">
    <property type="entry name" value="CHASE"/>
    <property type="match status" value="1"/>
</dbReference>
<dbReference type="GO" id="GO:0005524">
    <property type="term" value="F:ATP binding"/>
    <property type="evidence" value="ECO:0007669"/>
    <property type="project" value="UniProtKB-KW"/>
</dbReference>
<evidence type="ECO:0000259" key="22">
    <source>
        <dbReference type="PROSITE" id="PS50110"/>
    </source>
</evidence>
<evidence type="ECO:0000256" key="3">
    <source>
        <dbReference type="ARBA" id="ARBA00012438"/>
    </source>
</evidence>
<dbReference type="InterPro" id="IPR000014">
    <property type="entry name" value="PAS"/>
</dbReference>
<organism evidence="26 27">
    <name type="scientific">Inhella inkyongensis</name>
    <dbReference type="NCBI Taxonomy" id="392593"/>
    <lineage>
        <taxon>Bacteria</taxon>
        <taxon>Pseudomonadati</taxon>
        <taxon>Pseudomonadota</taxon>
        <taxon>Betaproteobacteria</taxon>
        <taxon>Burkholderiales</taxon>
        <taxon>Sphaerotilaceae</taxon>
        <taxon>Inhella</taxon>
    </lineage>
</organism>
<evidence type="ECO:0000259" key="21">
    <source>
        <dbReference type="PROSITE" id="PS50109"/>
    </source>
</evidence>
<evidence type="ECO:0000256" key="7">
    <source>
        <dbReference type="ARBA" id="ARBA00022729"/>
    </source>
</evidence>
<dbReference type="SMART" id="SM00091">
    <property type="entry name" value="PAS"/>
    <property type="match status" value="3"/>
</dbReference>
<evidence type="ECO:0000256" key="13">
    <source>
        <dbReference type="ARBA" id="ARBA00023026"/>
    </source>
</evidence>
<reference evidence="26 27" key="1">
    <citation type="submission" date="2020-08" db="EMBL/GenBank/DDBJ databases">
        <title>Genomic Encyclopedia of Type Strains, Phase IV (KMG-IV): sequencing the most valuable type-strain genomes for metagenomic binning, comparative biology and taxonomic classification.</title>
        <authorList>
            <person name="Goeker M."/>
        </authorList>
    </citation>
    <scope>NUCLEOTIDE SEQUENCE [LARGE SCALE GENOMIC DNA]</scope>
    <source>
        <strain evidence="26 27">DSM 23958</strain>
    </source>
</reference>
<dbReference type="Pfam" id="PF00512">
    <property type="entry name" value="HisKA"/>
    <property type="match status" value="1"/>
</dbReference>
<evidence type="ECO:0000256" key="2">
    <source>
        <dbReference type="ARBA" id="ARBA00004370"/>
    </source>
</evidence>
<gene>
    <name evidence="26" type="ORF">HNQ51_002547</name>
</gene>
<dbReference type="InterPro" id="IPR013655">
    <property type="entry name" value="PAS_fold_3"/>
</dbReference>
<keyword evidence="10" id="KW-0067">ATP-binding</keyword>
<dbReference type="InterPro" id="IPR000700">
    <property type="entry name" value="PAS-assoc_C"/>
</dbReference>
<dbReference type="Proteomes" id="UP000554837">
    <property type="component" value="Unassembled WGS sequence"/>
</dbReference>
<comment type="function">
    <text evidence="15">Member of the two-component regulatory system BvgS/BvgA. Phosphorylates BvgA via a four-step phosphorelay in response to environmental signals.</text>
</comment>
<dbReference type="SMART" id="SM00448">
    <property type="entry name" value="REC"/>
    <property type="match status" value="1"/>
</dbReference>
<dbReference type="InterPro" id="IPR011006">
    <property type="entry name" value="CheY-like_superfamily"/>
</dbReference>
<dbReference type="InterPro" id="IPR003594">
    <property type="entry name" value="HATPase_dom"/>
</dbReference>
<dbReference type="InterPro" id="IPR005467">
    <property type="entry name" value="His_kinase_dom"/>
</dbReference>
<dbReference type="InterPro" id="IPR003661">
    <property type="entry name" value="HisK_dim/P_dom"/>
</dbReference>
<feature type="domain" description="Response regulatory" evidence="22">
    <location>
        <begin position="1086"/>
        <end position="1204"/>
    </location>
</feature>
<keyword evidence="11 20" id="KW-1133">Transmembrane helix</keyword>
<comment type="subunit">
    <text evidence="16">At low DSF concentrations, interacts with RpfF.</text>
</comment>
<evidence type="ECO:0000256" key="18">
    <source>
        <dbReference type="ARBA" id="ARBA00070152"/>
    </source>
</evidence>
<dbReference type="CDD" id="cd00082">
    <property type="entry name" value="HisKA"/>
    <property type="match status" value="1"/>
</dbReference>
<keyword evidence="8" id="KW-0547">Nucleotide-binding</keyword>
<dbReference type="SMART" id="SM00086">
    <property type="entry name" value="PAC"/>
    <property type="match status" value="2"/>
</dbReference>
<evidence type="ECO:0000259" key="25">
    <source>
        <dbReference type="PROSITE" id="PS50839"/>
    </source>
</evidence>
<evidence type="ECO:0000256" key="17">
    <source>
        <dbReference type="ARBA" id="ARBA00068150"/>
    </source>
</evidence>
<keyword evidence="7" id="KW-0732">Signal</keyword>
<evidence type="ECO:0000256" key="5">
    <source>
        <dbReference type="ARBA" id="ARBA00022679"/>
    </source>
</evidence>
<dbReference type="SUPFAM" id="SSF55785">
    <property type="entry name" value="PYP-like sensor domain (PAS domain)"/>
    <property type="match status" value="3"/>
</dbReference>
<dbReference type="NCBIfam" id="TIGR00229">
    <property type="entry name" value="sensory_box"/>
    <property type="match status" value="2"/>
</dbReference>
<dbReference type="EMBL" id="JACHHO010000003">
    <property type="protein sequence ID" value="MBB5205228.1"/>
    <property type="molecule type" value="Genomic_DNA"/>
</dbReference>
<dbReference type="InterPro" id="IPR001789">
    <property type="entry name" value="Sig_transdc_resp-reg_receiver"/>
</dbReference>
<dbReference type="GO" id="GO:0000155">
    <property type="term" value="F:phosphorelay sensor kinase activity"/>
    <property type="evidence" value="ECO:0007669"/>
    <property type="project" value="InterPro"/>
</dbReference>
<feature type="transmembrane region" description="Helical" evidence="20">
    <location>
        <begin position="12"/>
        <end position="31"/>
    </location>
</feature>
<evidence type="ECO:0000259" key="24">
    <source>
        <dbReference type="PROSITE" id="PS50113"/>
    </source>
</evidence>
<comment type="caution">
    <text evidence="26">The sequence shown here is derived from an EMBL/GenBank/DDBJ whole genome shotgun (WGS) entry which is preliminary data.</text>
</comment>
<accession>A0A840S6U0</accession>
<dbReference type="Pfam" id="PF01627">
    <property type="entry name" value="Hpt"/>
    <property type="match status" value="1"/>
</dbReference>
<dbReference type="Gene3D" id="1.20.120.160">
    <property type="entry name" value="HPT domain"/>
    <property type="match status" value="1"/>
</dbReference>
<evidence type="ECO:0000313" key="27">
    <source>
        <dbReference type="Proteomes" id="UP000554837"/>
    </source>
</evidence>
<comment type="subcellular location">
    <subcellularLocation>
        <location evidence="2">Membrane</location>
    </subcellularLocation>
</comment>
<dbReference type="OrthoDB" id="5519028at2"/>
<dbReference type="CDD" id="cd16922">
    <property type="entry name" value="HATPase_EvgS-ArcB-TorS-like"/>
    <property type="match status" value="1"/>
</dbReference>
<dbReference type="InterPro" id="IPR004358">
    <property type="entry name" value="Sig_transdc_His_kin-like_C"/>
</dbReference>
<feature type="domain" description="Histidine kinase" evidence="21">
    <location>
        <begin position="727"/>
        <end position="948"/>
    </location>
</feature>
<dbReference type="InterPro" id="IPR042240">
    <property type="entry name" value="CHASE_sf"/>
</dbReference>
<protein>
    <recommendedName>
        <fullName evidence="17">Sensory/regulatory protein RpfC</fullName>
        <ecNumber evidence="3">2.7.13.3</ecNumber>
    </recommendedName>
    <alternativeName>
        <fullName evidence="18">Virulence sensor protein BvgS</fullName>
    </alternativeName>
</protein>
<dbReference type="InterPro" id="IPR036890">
    <property type="entry name" value="HATPase_C_sf"/>
</dbReference>
<dbReference type="EC" id="2.7.13.3" evidence="3"/>
<evidence type="ECO:0000256" key="6">
    <source>
        <dbReference type="ARBA" id="ARBA00022692"/>
    </source>
</evidence>
<dbReference type="CDD" id="cd17546">
    <property type="entry name" value="REC_hyHK_CKI1_RcsC-like"/>
    <property type="match status" value="1"/>
</dbReference>
<dbReference type="SMART" id="SM00388">
    <property type="entry name" value="HisKA"/>
    <property type="match status" value="1"/>
</dbReference>
<dbReference type="GO" id="GO:0005886">
    <property type="term" value="C:plasma membrane"/>
    <property type="evidence" value="ECO:0007669"/>
    <property type="project" value="UniProtKB-SubCell"/>
</dbReference>
<evidence type="ECO:0000256" key="11">
    <source>
        <dbReference type="ARBA" id="ARBA00022989"/>
    </source>
</evidence>
<dbReference type="Gene3D" id="3.30.450.350">
    <property type="entry name" value="CHASE domain"/>
    <property type="match status" value="1"/>
</dbReference>
<dbReference type="InterPro" id="IPR001610">
    <property type="entry name" value="PAC"/>
</dbReference>
<proteinExistence type="predicted"/>
<dbReference type="Pfam" id="PF13426">
    <property type="entry name" value="PAS_9"/>
    <property type="match status" value="1"/>
</dbReference>
<feature type="domain" description="PAS" evidence="23">
    <location>
        <begin position="332"/>
        <end position="402"/>
    </location>
</feature>
<dbReference type="PROSITE" id="PS50109">
    <property type="entry name" value="HIS_KIN"/>
    <property type="match status" value="1"/>
</dbReference>
<evidence type="ECO:0000256" key="9">
    <source>
        <dbReference type="ARBA" id="ARBA00022777"/>
    </source>
</evidence>
<evidence type="ECO:0000313" key="26">
    <source>
        <dbReference type="EMBL" id="MBB5205228.1"/>
    </source>
</evidence>
<dbReference type="InterPro" id="IPR006189">
    <property type="entry name" value="CHASE_dom"/>
</dbReference>
<dbReference type="InterPro" id="IPR035965">
    <property type="entry name" value="PAS-like_dom_sf"/>
</dbReference>
<evidence type="ECO:0000256" key="1">
    <source>
        <dbReference type="ARBA" id="ARBA00000085"/>
    </source>
</evidence>
<feature type="domain" description="PAS" evidence="23">
    <location>
        <begin position="458"/>
        <end position="531"/>
    </location>
</feature>
<dbReference type="Gene3D" id="3.30.565.10">
    <property type="entry name" value="Histidine kinase-like ATPase, C-terminal domain"/>
    <property type="match status" value="1"/>
</dbReference>
<dbReference type="InterPro" id="IPR036641">
    <property type="entry name" value="HPT_dom_sf"/>
</dbReference>
<dbReference type="Pfam" id="PF12860">
    <property type="entry name" value="PAS_7"/>
    <property type="match status" value="1"/>
</dbReference>
<evidence type="ECO:0000256" key="16">
    <source>
        <dbReference type="ARBA" id="ARBA00064003"/>
    </source>
</evidence>
<evidence type="ECO:0000256" key="4">
    <source>
        <dbReference type="ARBA" id="ARBA00022553"/>
    </source>
</evidence>
<feature type="modified residue" description="4-aspartylphosphate" evidence="19">
    <location>
        <position position="1137"/>
    </location>
</feature>
<dbReference type="Gene3D" id="3.30.450.20">
    <property type="entry name" value="PAS domain"/>
    <property type="match status" value="2"/>
</dbReference>
<evidence type="ECO:0000256" key="15">
    <source>
        <dbReference type="ARBA" id="ARBA00058004"/>
    </source>
</evidence>
<dbReference type="Pfam" id="PF00072">
    <property type="entry name" value="Response_reg"/>
    <property type="match status" value="1"/>
</dbReference>
<dbReference type="FunFam" id="1.10.287.130:FF:000002">
    <property type="entry name" value="Two-component osmosensing histidine kinase"/>
    <property type="match status" value="1"/>
</dbReference>
<keyword evidence="5" id="KW-0808">Transferase</keyword>
<dbReference type="SUPFAM" id="SSF47384">
    <property type="entry name" value="Homodimeric domain of signal transducing histidine kinase"/>
    <property type="match status" value="1"/>
</dbReference>
<dbReference type="PRINTS" id="PR00344">
    <property type="entry name" value="BCTRLSENSOR"/>
</dbReference>
<feature type="domain" description="PAC" evidence="24">
    <location>
        <begin position="535"/>
        <end position="588"/>
    </location>
</feature>
<dbReference type="SUPFAM" id="SSF55874">
    <property type="entry name" value="ATPase domain of HSP90 chaperone/DNA topoisomerase II/histidine kinase"/>
    <property type="match status" value="1"/>
</dbReference>
<dbReference type="CDD" id="cd00130">
    <property type="entry name" value="PAS"/>
    <property type="match status" value="2"/>
</dbReference>
<dbReference type="PROSITE" id="PS50113">
    <property type="entry name" value="PAC"/>
    <property type="match status" value="2"/>
</dbReference>
<dbReference type="Gene3D" id="1.10.287.130">
    <property type="match status" value="1"/>
</dbReference>
<feature type="domain" description="CHASE" evidence="25">
    <location>
        <begin position="74"/>
        <end position="204"/>
    </location>
</feature>